<dbReference type="RefSeq" id="WP_223096764.1">
    <property type="nucleotide sequence ID" value="NZ_CP061913.1"/>
</dbReference>
<dbReference type="CDD" id="cd07814">
    <property type="entry name" value="SRPBCC_CalC_Aha1-like"/>
    <property type="match status" value="1"/>
</dbReference>
<accession>A0ABV5MH24</accession>
<evidence type="ECO:0000313" key="3">
    <source>
        <dbReference type="EMBL" id="MFB9448131.1"/>
    </source>
</evidence>
<dbReference type="SUPFAM" id="SSF55961">
    <property type="entry name" value="Bet v1-like"/>
    <property type="match status" value="1"/>
</dbReference>
<feature type="domain" description="Activator of Hsp90 ATPase homologue 1/2-like C-terminal" evidence="2">
    <location>
        <begin position="17"/>
        <end position="136"/>
    </location>
</feature>
<protein>
    <submittedName>
        <fullName evidence="3">SRPBCC domain-containing protein</fullName>
    </submittedName>
</protein>
<comment type="similarity">
    <text evidence="1">Belongs to the AHA1 family.</text>
</comment>
<organism evidence="3 4">
    <name type="scientific">Dactylosporangium vinaceum</name>
    <dbReference type="NCBI Taxonomy" id="53362"/>
    <lineage>
        <taxon>Bacteria</taxon>
        <taxon>Bacillati</taxon>
        <taxon>Actinomycetota</taxon>
        <taxon>Actinomycetes</taxon>
        <taxon>Micromonosporales</taxon>
        <taxon>Micromonosporaceae</taxon>
        <taxon>Dactylosporangium</taxon>
    </lineage>
</organism>
<dbReference type="Proteomes" id="UP001589608">
    <property type="component" value="Unassembled WGS sequence"/>
</dbReference>
<reference evidence="3 4" key="1">
    <citation type="submission" date="2024-09" db="EMBL/GenBank/DDBJ databases">
        <authorList>
            <person name="Sun Q."/>
            <person name="Mori K."/>
        </authorList>
    </citation>
    <scope>NUCLEOTIDE SEQUENCE [LARGE SCALE GENOMIC DNA]</scope>
    <source>
        <strain evidence="3 4">JCM 3307</strain>
    </source>
</reference>
<name>A0ABV5MH24_9ACTN</name>
<dbReference type="EMBL" id="JBHMCA010000056">
    <property type="protein sequence ID" value="MFB9448131.1"/>
    <property type="molecule type" value="Genomic_DNA"/>
</dbReference>
<comment type="caution">
    <text evidence="3">The sequence shown here is derived from an EMBL/GenBank/DDBJ whole genome shotgun (WGS) entry which is preliminary data.</text>
</comment>
<evidence type="ECO:0000313" key="4">
    <source>
        <dbReference type="Proteomes" id="UP001589608"/>
    </source>
</evidence>
<proteinExistence type="inferred from homology"/>
<dbReference type="Gene3D" id="3.30.530.20">
    <property type="match status" value="1"/>
</dbReference>
<gene>
    <name evidence="3" type="ORF">ACFFTR_33995</name>
</gene>
<evidence type="ECO:0000259" key="2">
    <source>
        <dbReference type="Pfam" id="PF08327"/>
    </source>
</evidence>
<dbReference type="Pfam" id="PF08327">
    <property type="entry name" value="AHSA1"/>
    <property type="match status" value="1"/>
</dbReference>
<evidence type="ECO:0000256" key="1">
    <source>
        <dbReference type="ARBA" id="ARBA00006817"/>
    </source>
</evidence>
<keyword evidence="4" id="KW-1185">Reference proteome</keyword>
<dbReference type="InterPro" id="IPR013538">
    <property type="entry name" value="ASHA1/2-like_C"/>
</dbReference>
<dbReference type="InterPro" id="IPR023393">
    <property type="entry name" value="START-like_dom_sf"/>
</dbReference>
<sequence>MSETHEFELTHDIDLAATPEQVWAAIATGPGIDSWFMGRNEIEPRVVGETRMSMPGFDATGTVTAYEPGRRFAYRSPAAEDGTFMAFEYLIEARDGGSTALRLVHSGILGADWESEYDALKKGNPLYLRTLAQYLEHFDGRHAVPVAAFGPQQADQDVVWAGIGRALHLRKDVQEGDEVRLTFDGREIRGVVDTALEPSFLGVRTDDALLRFVGRNGFILTGHHVFADIDQAEAEAAWGAWLAEVFQ</sequence>